<dbReference type="SUPFAM" id="SSF47781">
    <property type="entry name" value="RuvA domain 2-like"/>
    <property type="match status" value="1"/>
</dbReference>
<evidence type="ECO:0000259" key="4">
    <source>
        <dbReference type="SMART" id="SM00382"/>
    </source>
</evidence>
<dbReference type="Gene3D" id="1.10.150.20">
    <property type="entry name" value="5' to 3' exonuclease, C-terminal subdomain"/>
    <property type="match status" value="1"/>
</dbReference>
<dbReference type="CDD" id="cd18809">
    <property type="entry name" value="SF1_C_RecD"/>
    <property type="match status" value="1"/>
</dbReference>
<dbReference type="GO" id="GO:0016787">
    <property type="term" value="F:hydrolase activity"/>
    <property type="evidence" value="ECO:0007669"/>
    <property type="project" value="UniProtKB-KW"/>
</dbReference>
<feature type="domain" description="AAA+ ATPase" evidence="4">
    <location>
        <begin position="443"/>
        <end position="591"/>
    </location>
</feature>
<dbReference type="Pfam" id="PF13538">
    <property type="entry name" value="UvrD_C_2"/>
    <property type="match status" value="1"/>
</dbReference>
<dbReference type="NCBIfam" id="TIGR01448">
    <property type="entry name" value="recD_rel"/>
    <property type="match status" value="1"/>
</dbReference>
<dbReference type="Pfam" id="PF23139">
    <property type="entry name" value="OB_YrrC"/>
    <property type="match status" value="2"/>
</dbReference>
<protein>
    <recommendedName>
        <fullName evidence="3">ATP-dependent RecD2 DNA helicase</fullName>
        <ecNumber evidence="3">5.6.2.3</ecNumber>
    </recommendedName>
    <alternativeName>
        <fullName evidence="3">DNA 5'-3' helicase subunit RecD2</fullName>
    </alternativeName>
</protein>
<dbReference type="GO" id="GO:0043139">
    <property type="term" value="F:5'-3' DNA helicase activity"/>
    <property type="evidence" value="ECO:0007669"/>
    <property type="project" value="UniProtKB-UniRule"/>
</dbReference>
<dbReference type="InterPro" id="IPR055446">
    <property type="entry name" value="RecD2_N_OB"/>
</dbReference>
<keyword evidence="3" id="KW-0238">DNA-binding</keyword>
<dbReference type="Gene3D" id="3.40.50.300">
    <property type="entry name" value="P-loop containing nucleotide triphosphate hydrolases"/>
    <property type="match status" value="2"/>
</dbReference>
<dbReference type="HAMAP" id="MF_01488">
    <property type="entry name" value="RecD2"/>
    <property type="match status" value="1"/>
</dbReference>
<comment type="catalytic activity">
    <reaction evidence="3">
        <text>ATP + H2O = ADP + phosphate + H(+)</text>
        <dbReference type="Rhea" id="RHEA:13065"/>
        <dbReference type="ChEBI" id="CHEBI:15377"/>
        <dbReference type="ChEBI" id="CHEBI:15378"/>
        <dbReference type="ChEBI" id="CHEBI:30616"/>
        <dbReference type="ChEBI" id="CHEBI:43474"/>
        <dbReference type="ChEBI" id="CHEBI:456216"/>
        <dbReference type="EC" id="5.6.2.3"/>
    </reaction>
</comment>
<dbReference type="AlphaFoldDB" id="A0A7S8IF94"/>
<dbReference type="Gene3D" id="2.30.30.940">
    <property type="match status" value="1"/>
</dbReference>
<dbReference type="RefSeq" id="WP_195172558.1">
    <property type="nucleotide sequence ID" value="NZ_CP062983.1"/>
</dbReference>
<dbReference type="GO" id="GO:0003677">
    <property type="term" value="F:DNA binding"/>
    <property type="evidence" value="ECO:0007669"/>
    <property type="project" value="UniProtKB-UniRule"/>
</dbReference>
<dbReference type="Pfam" id="PF13245">
    <property type="entry name" value="AAA_19"/>
    <property type="match status" value="1"/>
</dbReference>
<dbReference type="GO" id="GO:0017116">
    <property type="term" value="F:single-stranded DNA helicase activity"/>
    <property type="evidence" value="ECO:0007669"/>
    <property type="project" value="TreeGrafter"/>
</dbReference>
<dbReference type="SMART" id="SM00382">
    <property type="entry name" value="AAA"/>
    <property type="match status" value="1"/>
</dbReference>
<dbReference type="GO" id="GO:0009338">
    <property type="term" value="C:exodeoxyribonuclease V complex"/>
    <property type="evidence" value="ECO:0007669"/>
    <property type="project" value="TreeGrafter"/>
</dbReference>
<dbReference type="Pfam" id="PF18335">
    <property type="entry name" value="SH3_13"/>
    <property type="match status" value="1"/>
</dbReference>
<sequence>MTLISGNVRRIVFRNEENGYTVLKAAPDSPQPDAQAPDGTITLVGILPSISTGDSLEVEGNWVDNARFGLQFQISTLLEHDVNGGGNAPQIGTESISGTVERITYYNEENGYSVIKIDPDGSYPEAQAFDGLVAVVGIMPELIEGEAAEFSGKWIEDPRYGKQFRAEGVMPIAPRSEKGITRYIADTVYGIGPATAQRIYDHFGEKTMEVLDMNPQRVWEVPGLKPNLAENLIKQWEKNRVERQVMVYLQEYGISTAMARRIYEAYGSATISMVQADPYQLADDISGIGFKRADRIARGMGIPVNSRQRLRAGLGYALSQLALEGHTYAPAEKLFETAQDLLDISEEDSAGLMGILQEQVLADKLRREDLHYHGEKSDAVYLPIFYHAEVGIAKRLGIMAQTPSVITRQMKDTDWKQYLVHLAKENNVELTSQQQGAVQAALTSKISVLTGGPGTGKTTTLRMVINALEQEGYQYHLASPTGRASKRLSEATGRPAQTIHRLLGFNPQEGGFEYDEDNPLEGAIVIIDEASMLDLLLFYSLVNALRETSHLMLVGDVDQLPSVGAGNVLNDVINSNIAHVTRLDQIFRQDDASHIVLNAHRINQGEMPLTDNQSKDFFFFNFEDAATAGDMIIDIVVNRLPERFGINPIDDVQVIAPMYRGPAGVDALNTSLQKALNGKIGVMEKRLDGKLFRQGDKVMQTRNNYEKEVFNGDIGFVRGFDDDENIMEVVIDDRIVTYDYSETDDLRLAYCISTHRSQGSEYPVVVMPILTTHYIMLQRNLLYTAITRAKQMVVLVGSRKAVAIAVENNKVSERYSGLLARLVVE</sequence>
<gene>
    <name evidence="3" type="primary">recD2</name>
    <name evidence="5" type="ORF">G4Y79_09000</name>
</gene>
<dbReference type="EC" id="5.6.2.3" evidence="3"/>
<organism evidence="5 6">
    <name type="scientific">Phototrophicus methaneseepsis</name>
    <dbReference type="NCBI Taxonomy" id="2710758"/>
    <lineage>
        <taxon>Bacteria</taxon>
        <taxon>Bacillati</taxon>
        <taxon>Chloroflexota</taxon>
        <taxon>Candidatus Thermofontia</taxon>
        <taxon>Phototrophicales</taxon>
        <taxon>Phototrophicaceae</taxon>
        <taxon>Phototrophicus</taxon>
    </lineage>
</organism>
<dbReference type="Proteomes" id="UP000594468">
    <property type="component" value="Chromosome"/>
</dbReference>
<dbReference type="GO" id="GO:0006310">
    <property type="term" value="P:DNA recombination"/>
    <property type="evidence" value="ECO:0007669"/>
    <property type="project" value="InterPro"/>
</dbReference>
<evidence type="ECO:0000256" key="3">
    <source>
        <dbReference type="HAMAP-Rule" id="MF_01488"/>
    </source>
</evidence>
<keyword evidence="3 5" id="KW-0347">Helicase</keyword>
<accession>A0A7S8IF94</accession>
<evidence type="ECO:0000313" key="6">
    <source>
        <dbReference type="Proteomes" id="UP000594468"/>
    </source>
</evidence>
<keyword evidence="3" id="KW-0378">Hydrolase</keyword>
<dbReference type="InterPro" id="IPR003593">
    <property type="entry name" value="AAA+_ATPase"/>
</dbReference>
<keyword evidence="1 3" id="KW-0547">Nucleotide-binding</keyword>
<dbReference type="InterPro" id="IPR027417">
    <property type="entry name" value="P-loop_NTPase"/>
</dbReference>
<comment type="function">
    <text evidence="3">DNA-dependent ATPase and ATP-dependent 5'-3' DNA helicase. Has no activity on blunt DNA or DNA with 3'-overhangs, requires at least 10 bases of 5'-ssDNA for helicase activity.</text>
</comment>
<dbReference type="InterPro" id="IPR041451">
    <property type="entry name" value="RecD2_SH13"/>
</dbReference>
<keyword evidence="3" id="KW-0413">Isomerase</keyword>
<dbReference type="Gene3D" id="1.10.10.2220">
    <property type="match status" value="1"/>
</dbReference>
<dbReference type="EMBL" id="CP062983">
    <property type="protein sequence ID" value="QPC84495.1"/>
    <property type="molecule type" value="Genomic_DNA"/>
</dbReference>
<keyword evidence="2 3" id="KW-0067">ATP-binding</keyword>
<dbReference type="SUPFAM" id="SSF52540">
    <property type="entry name" value="P-loop containing nucleoside triphosphate hydrolases"/>
    <property type="match status" value="2"/>
</dbReference>
<evidence type="ECO:0000313" key="5">
    <source>
        <dbReference type="EMBL" id="QPC84495.1"/>
    </source>
</evidence>
<keyword evidence="6" id="KW-1185">Reference proteome</keyword>
<feature type="binding site" evidence="3">
    <location>
        <begin position="454"/>
        <end position="458"/>
    </location>
    <ligand>
        <name>ATP</name>
        <dbReference type="ChEBI" id="CHEBI:30616"/>
    </ligand>
</feature>
<name>A0A7S8IF94_9CHLR</name>
<dbReference type="PANTHER" id="PTHR43788">
    <property type="entry name" value="DNA2/NAM7 HELICASE FAMILY MEMBER"/>
    <property type="match status" value="1"/>
</dbReference>
<dbReference type="InterPro" id="IPR027785">
    <property type="entry name" value="UvrD-like_helicase_C"/>
</dbReference>
<dbReference type="Pfam" id="PF14520">
    <property type="entry name" value="HHH_5"/>
    <property type="match status" value="1"/>
</dbReference>
<evidence type="ECO:0000256" key="1">
    <source>
        <dbReference type="ARBA" id="ARBA00022741"/>
    </source>
</evidence>
<reference evidence="5 6" key="1">
    <citation type="submission" date="2020-02" db="EMBL/GenBank/DDBJ databases">
        <authorList>
            <person name="Zheng R.K."/>
            <person name="Sun C.M."/>
        </authorList>
    </citation>
    <scope>NUCLEOTIDE SEQUENCE [LARGE SCALE GENOMIC DNA]</scope>
    <source>
        <strain evidence="6">rifampicinis</strain>
    </source>
</reference>
<comment type="similarity">
    <text evidence="3">Belongs to the RecD family. RecD2 subfamily.</text>
</comment>
<proteinExistence type="inferred from homology"/>
<dbReference type="InterPro" id="IPR010994">
    <property type="entry name" value="RuvA_2-like"/>
</dbReference>
<dbReference type="PANTHER" id="PTHR43788:SF6">
    <property type="entry name" value="DNA HELICASE B"/>
    <property type="match status" value="1"/>
</dbReference>
<dbReference type="InterPro" id="IPR006345">
    <property type="entry name" value="RecD2"/>
</dbReference>
<dbReference type="InterPro" id="IPR050534">
    <property type="entry name" value="Coronavir_polyprotein_1ab"/>
</dbReference>
<dbReference type="GO" id="GO:0005524">
    <property type="term" value="F:ATP binding"/>
    <property type="evidence" value="ECO:0007669"/>
    <property type="project" value="UniProtKB-UniRule"/>
</dbReference>
<dbReference type="KEGG" id="pmet:G4Y79_09000"/>
<dbReference type="InterPro" id="IPR029493">
    <property type="entry name" value="RecD2-like_HHH"/>
</dbReference>
<dbReference type="CDD" id="cd17933">
    <property type="entry name" value="DEXSc_RecD-like"/>
    <property type="match status" value="1"/>
</dbReference>
<evidence type="ECO:0000256" key="2">
    <source>
        <dbReference type="ARBA" id="ARBA00022840"/>
    </source>
</evidence>
<dbReference type="Pfam" id="PF14490">
    <property type="entry name" value="HHH_RecD2"/>
    <property type="match status" value="1"/>
</dbReference>